<dbReference type="EMBL" id="KE124035">
    <property type="protein sequence ID" value="EPB84567.1"/>
    <property type="molecule type" value="Genomic_DNA"/>
</dbReference>
<dbReference type="STRING" id="1220926.S2J856"/>
<evidence type="ECO:0000313" key="2">
    <source>
        <dbReference type="Proteomes" id="UP000014254"/>
    </source>
</evidence>
<organism evidence="1 2">
    <name type="scientific">Mucor circinelloides f. circinelloides (strain 1006PhL)</name>
    <name type="common">Mucormycosis agent</name>
    <name type="synonym">Calyptromyces circinelloides</name>
    <dbReference type="NCBI Taxonomy" id="1220926"/>
    <lineage>
        <taxon>Eukaryota</taxon>
        <taxon>Fungi</taxon>
        <taxon>Fungi incertae sedis</taxon>
        <taxon>Mucoromycota</taxon>
        <taxon>Mucoromycotina</taxon>
        <taxon>Mucoromycetes</taxon>
        <taxon>Mucorales</taxon>
        <taxon>Mucorineae</taxon>
        <taxon>Mucoraceae</taxon>
        <taxon>Mucor</taxon>
    </lineage>
</organism>
<dbReference type="InParanoid" id="S2J856"/>
<accession>S2J856</accession>
<dbReference type="OMA" id="YHTFTAN"/>
<dbReference type="VEuPathDB" id="FungiDB:HMPREF1544_08662"/>
<sequence>MSDPYFDALANIPAHLSSFSASALDGSISQSTSEFRPETGLTAYQLLSDASLLGKSTPELQQDKLKRITGKYDVNN</sequence>
<keyword evidence="2" id="KW-1185">Reference proteome</keyword>
<dbReference type="OrthoDB" id="2386620at2759"/>
<name>S2J856_MUCC1</name>
<dbReference type="AlphaFoldDB" id="S2J856"/>
<evidence type="ECO:0000313" key="1">
    <source>
        <dbReference type="EMBL" id="EPB84567.1"/>
    </source>
</evidence>
<protein>
    <submittedName>
        <fullName evidence="1">Uncharacterized protein</fullName>
    </submittedName>
</protein>
<gene>
    <name evidence="1" type="ORF">HMPREF1544_08662</name>
</gene>
<dbReference type="Proteomes" id="UP000014254">
    <property type="component" value="Unassembled WGS sequence"/>
</dbReference>
<reference evidence="2" key="1">
    <citation type="submission" date="2013-05" db="EMBL/GenBank/DDBJ databases">
        <title>The Genome sequence of Mucor circinelloides f. circinelloides 1006PhL.</title>
        <authorList>
            <consortium name="The Broad Institute Genomics Platform"/>
            <person name="Cuomo C."/>
            <person name="Earl A."/>
            <person name="Findley K."/>
            <person name="Lee S.C."/>
            <person name="Walker B."/>
            <person name="Young S."/>
            <person name="Zeng Q."/>
            <person name="Gargeya S."/>
            <person name="Fitzgerald M."/>
            <person name="Haas B."/>
            <person name="Abouelleil A."/>
            <person name="Allen A.W."/>
            <person name="Alvarado L."/>
            <person name="Arachchi H.M."/>
            <person name="Berlin A.M."/>
            <person name="Chapman S.B."/>
            <person name="Gainer-Dewar J."/>
            <person name="Goldberg J."/>
            <person name="Griggs A."/>
            <person name="Gujja S."/>
            <person name="Hansen M."/>
            <person name="Howarth C."/>
            <person name="Imamovic A."/>
            <person name="Ireland A."/>
            <person name="Larimer J."/>
            <person name="McCowan C."/>
            <person name="Murphy C."/>
            <person name="Pearson M."/>
            <person name="Poon T.W."/>
            <person name="Priest M."/>
            <person name="Roberts A."/>
            <person name="Saif S."/>
            <person name="Shea T."/>
            <person name="Sisk P."/>
            <person name="Sykes S."/>
            <person name="Wortman J."/>
            <person name="Nusbaum C."/>
            <person name="Birren B."/>
        </authorList>
    </citation>
    <scope>NUCLEOTIDE SEQUENCE [LARGE SCALE GENOMIC DNA]</scope>
    <source>
        <strain evidence="2">1006PhL</strain>
    </source>
</reference>
<proteinExistence type="predicted"/>